<accession>A0ABT7MGZ2</accession>
<dbReference type="Proteomes" id="UP001231924">
    <property type="component" value="Unassembled WGS sequence"/>
</dbReference>
<proteinExistence type="predicted"/>
<keyword evidence="3" id="KW-1185">Reference proteome</keyword>
<reference evidence="2 3" key="1">
    <citation type="submission" date="2023-06" db="EMBL/GenBank/DDBJ databases">
        <title>Actinomycetospora Odt1-22.</title>
        <authorList>
            <person name="Supong K."/>
        </authorList>
    </citation>
    <scope>NUCLEOTIDE SEQUENCE [LARGE SCALE GENOMIC DNA]</scope>
    <source>
        <strain evidence="2 3">Odt1-22</strain>
    </source>
</reference>
<dbReference type="EMBL" id="JASVWF010000007">
    <property type="protein sequence ID" value="MDL5159434.1"/>
    <property type="molecule type" value="Genomic_DNA"/>
</dbReference>
<feature type="region of interest" description="Disordered" evidence="1">
    <location>
        <begin position="54"/>
        <end position="73"/>
    </location>
</feature>
<evidence type="ECO:0000313" key="2">
    <source>
        <dbReference type="EMBL" id="MDL5159434.1"/>
    </source>
</evidence>
<organism evidence="2 3">
    <name type="scientific">Actinomycetospora termitidis</name>
    <dbReference type="NCBI Taxonomy" id="3053470"/>
    <lineage>
        <taxon>Bacteria</taxon>
        <taxon>Bacillati</taxon>
        <taxon>Actinomycetota</taxon>
        <taxon>Actinomycetes</taxon>
        <taxon>Pseudonocardiales</taxon>
        <taxon>Pseudonocardiaceae</taxon>
        <taxon>Actinomycetospora</taxon>
    </lineage>
</organism>
<dbReference type="RefSeq" id="WP_286056028.1">
    <property type="nucleotide sequence ID" value="NZ_JASVWF010000007.1"/>
</dbReference>
<evidence type="ECO:0000313" key="3">
    <source>
        <dbReference type="Proteomes" id="UP001231924"/>
    </source>
</evidence>
<comment type="caution">
    <text evidence="2">The sequence shown here is derived from an EMBL/GenBank/DDBJ whole genome shotgun (WGS) entry which is preliminary data.</text>
</comment>
<protein>
    <recommendedName>
        <fullName evidence="4">Ribbon-helix-helix protein CopG domain-containing protein</fullName>
    </recommendedName>
</protein>
<evidence type="ECO:0000256" key="1">
    <source>
        <dbReference type="SAM" id="MobiDB-lite"/>
    </source>
</evidence>
<evidence type="ECO:0008006" key="4">
    <source>
        <dbReference type="Google" id="ProtNLM"/>
    </source>
</evidence>
<name>A0ABT7MGZ2_9PSEU</name>
<sequence>MRVASKDGREFVNISLPDGMKAAVAELAGRRGVTISGLGKLLFEDALDGDAAEQAARRAAPVPSGGGPTLGAARNVTTRMLTGACLHPIHRRELWGVTERCAACGTTIREPARG</sequence>
<gene>
    <name evidence="2" type="ORF">QRT03_25935</name>
</gene>